<accession>A0A090Q1E4</accession>
<dbReference type="AlphaFoldDB" id="A0A090Q1E4"/>
<dbReference type="EC" id="2.7.1.22" evidence="2"/>
<proteinExistence type="predicted"/>
<dbReference type="EMBL" id="BBML01000001">
    <property type="protein sequence ID" value="GAK95977.1"/>
    <property type="molecule type" value="Genomic_DNA"/>
</dbReference>
<dbReference type="InterPro" id="IPR029044">
    <property type="entry name" value="Nucleotide-diphossugar_trans"/>
</dbReference>
<keyword evidence="2" id="KW-0808">Transferase</keyword>
<evidence type="ECO:0000313" key="2">
    <source>
        <dbReference type="EMBL" id="GAK95977.1"/>
    </source>
</evidence>
<dbReference type="Proteomes" id="UP000029221">
    <property type="component" value="Unassembled WGS sequence"/>
</dbReference>
<comment type="caution">
    <text evidence="2">The sequence shown here is derived from an EMBL/GenBank/DDBJ whole genome shotgun (WGS) entry which is preliminary data.</text>
</comment>
<keyword evidence="3" id="KW-1185">Reference proteome</keyword>
<dbReference type="STRING" id="319236.BST91_11000"/>
<keyword evidence="2" id="KW-0418">Kinase</keyword>
<feature type="domain" description="DUF4301" evidence="1">
    <location>
        <begin position="6"/>
        <end position="511"/>
    </location>
</feature>
<dbReference type="eggNOG" id="COG3172">
    <property type="taxonomic scope" value="Bacteria"/>
</dbReference>
<dbReference type="GO" id="GO:0050262">
    <property type="term" value="F:ribosylnicotinamide kinase activity"/>
    <property type="evidence" value="ECO:0007669"/>
    <property type="project" value="UniProtKB-EC"/>
</dbReference>
<dbReference type="SUPFAM" id="SSF53448">
    <property type="entry name" value="Nucleotide-diphospho-sugar transferases"/>
    <property type="match status" value="1"/>
</dbReference>
<name>A0A090Q1E4_9FLAO</name>
<dbReference type="InterPro" id="IPR025393">
    <property type="entry name" value="DUF4301"/>
</dbReference>
<dbReference type="Pfam" id="PF14134">
    <property type="entry name" value="DUF4301"/>
    <property type="match status" value="1"/>
</dbReference>
<gene>
    <name evidence="2" type="ORF">JCM19294_2759</name>
</gene>
<organism evidence="2 3">
    <name type="scientific">Nonlabens tegetincola</name>
    <dbReference type="NCBI Taxonomy" id="323273"/>
    <lineage>
        <taxon>Bacteria</taxon>
        <taxon>Pseudomonadati</taxon>
        <taxon>Bacteroidota</taxon>
        <taxon>Flavobacteriia</taxon>
        <taxon>Flavobacteriales</taxon>
        <taxon>Flavobacteriaceae</taxon>
        <taxon>Nonlabens</taxon>
    </lineage>
</organism>
<evidence type="ECO:0000313" key="3">
    <source>
        <dbReference type="Proteomes" id="UP000029221"/>
    </source>
</evidence>
<dbReference type="RefSeq" id="WP_042276844.1">
    <property type="nucleotide sequence ID" value="NZ_BBML01000001.1"/>
</dbReference>
<sequence>MNYTDYQIQQLKEKGISIDQVNEQIDRFKKGFPNLDLDRPATLNDGINKHNDQEQAEYIYKYEQLGENLEKVNFIPASGAATRMFKFLHEFLHSYNPDEISLNAYINTTKSDQLFTFLVALEKFPFYRDIEQELKAQNPIYEGLKKYQQQLEFIKFLLSENGANYASKPKGLIPFHDYGSYVRTAFEEHLSETAGYASVNDQVKLHFTVSPNHHKDFLDELEAIKDHIERRVQKKLVVDFSFQDTATDTVAVNLNNQPILDDKGGLFFRPAGHGALLKNLNAIDADLIFIKNIDNVTTTAMHQESAYFKKYLAGIAVTYKKQIDSYLNQLLNGTITDILHIVDFLESSIGTALPKDFSKYSFQNQIETLIDCLNRPLRVCGMVKNEGEPGGGPFWVKSSYGINLQIVESAQVNKENEKQKNIAKECTHFNPVDIVCCVRDYKGDKFDLQKYCDPEMGFITLKSRFGFKLKAQELPGLWNGSMAYWNTIFVEVPVSTFNPVKTVNDLLKPAHLR</sequence>
<reference evidence="2" key="1">
    <citation type="journal article" date="2014" name="Genome Announc.">
        <title>Draft Genome Sequences of Marine Flavobacterium Nonlabens Strains NR17, NR24, NR27, NR32, NR33, and Ara13.</title>
        <authorList>
            <person name="Nakanishi M."/>
            <person name="Meirelles P."/>
            <person name="Suzuki R."/>
            <person name="Takatani N."/>
            <person name="Mino S."/>
            <person name="Suda W."/>
            <person name="Oshima K."/>
            <person name="Hattori M."/>
            <person name="Ohkuma M."/>
            <person name="Hosokawa M."/>
            <person name="Miyashita K."/>
            <person name="Thompson F.L."/>
            <person name="Niwa A."/>
            <person name="Sawabe T."/>
            <person name="Sawabe T."/>
        </authorList>
    </citation>
    <scope>NUCLEOTIDE SEQUENCE [LARGE SCALE GENOMIC DNA]</scope>
    <source>
        <strain evidence="2">JCM 19294</strain>
    </source>
</reference>
<protein>
    <submittedName>
        <fullName evidence="2">Ribosylnicotinamide kinase homolog</fullName>
        <ecNumber evidence="2">2.7.1.22</ecNumber>
    </submittedName>
</protein>
<evidence type="ECO:0000259" key="1">
    <source>
        <dbReference type="Pfam" id="PF14134"/>
    </source>
</evidence>